<feature type="compositionally biased region" description="Acidic residues" evidence="1">
    <location>
        <begin position="78"/>
        <end position="88"/>
    </location>
</feature>
<evidence type="ECO:0000313" key="3">
    <source>
        <dbReference type="Proteomes" id="UP000319257"/>
    </source>
</evidence>
<protein>
    <submittedName>
        <fullName evidence="2">Uncharacterized protein</fullName>
    </submittedName>
</protein>
<organism evidence="2 3">
    <name type="scientific">Thyridium curvatum</name>
    <dbReference type="NCBI Taxonomy" id="1093900"/>
    <lineage>
        <taxon>Eukaryota</taxon>
        <taxon>Fungi</taxon>
        <taxon>Dikarya</taxon>
        <taxon>Ascomycota</taxon>
        <taxon>Pezizomycotina</taxon>
        <taxon>Sordariomycetes</taxon>
        <taxon>Sordariomycetidae</taxon>
        <taxon>Thyridiales</taxon>
        <taxon>Thyridiaceae</taxon>
        <taxon>Thyridium</taxon>
    </lineage>
</organism>
<dbReference type="AlphaFoldDB" id="A0A507APG9"/>
<name>A0A507APG9_9PEZI</name>
<dbReference type="Proteomes" id="UP000319257">
    <property type="component" value="Unassembled WGS sequence"/>
</dbReference>
<gene>
    <name evidence="2" type="ORF">E0L32_009479</name>
</gene>
<dbReference type="RefSeq" id="XP_030990998.1">
    <property type="nucleotide sequence ID" value="XM_031144449.1"/>
</dbReference>
<keyword evidence="3" id="KW-1185">Reference proteome</keyword>
<dbReference type="GeneID" id="41976926"/>
<feature type="region of interest" description="Disordered" evidence="1">
    <location>
        <begin position="34"/>
        <end position="115"/>
    </location>
</feature>
<dbReference type="EMBL" id="SKBQ01000069">
    <property type="protein sequence ID" value="TPX09287.1"/>
    <property type="molecule type" value="Genomic_DNA"/>
</dbReference>
<evidence type="ECO:0000313" key="2">
    <source>
        <dbReference type="EMBL" id="TPX09287.1"/>
    </source>
</evidence>
<feature type="compositionally biased region" description="Basic residues" evidence="1">
    <location>
        <begin position="97"/>
        <end position="106"/>
    </location>
</feature>
<accession>A0A507APG9</accession>
<sequence length="188" mass="19431">MCLQHIHVCPICADYIVPVPRCEAAEEADRGTAPLLALPAPPGPPPAAPSPPSLNNGGGGGGGSHHYDHHRHGSSFSDSDETAVDSDTDSFSSSASRRGHSGRRPARFSTASGEQARQRWAGLVTRISCPAFESRNKAAFALCDGCKADMAALFGGGGGGAAGSVQPPHEFPMVRADGYVVWGLIKAE</sequence>
<feature type="compositionally biased region" description="Pro residues" evidence="1">
    <location>
        <begin position="39"/>
        <end position="52"/>
    </location>
</feature>
<reference evidence="2 3" key="1">
    <citation type="submission" date="2019-06" db="EMBL/GenBank/DDBJ databases">
        <title>Draft genome sequence of the filamentous fungus Phialemoniopsis curvata isolated from diesel fuel.</title>
        <authorList>
            <person name="Varaljay V.A."/>
            <person name="Lyon W.J."/>
            <person name="Crouch A.L."/>
            <person name="Drake C.E."/>
            <person name="Hollomon J.M."/>
            <person name="Nadeau L.J."/>
            <person name="Nunn H.S."/>
            <person name="Stevenson B.S."/>
            <person name="Bojanowski C.L."/>
            <person name="Crookes-Goodson W.J."/>
        </authorList>
    </citation>
    <scope>NUCLEOTIDE SEQUENCE [LARGE SCALE GENOMIC DNA]</scope>
    <source>
        <strain evidence="2 3">D216</strain>
    </source>
</reference>
<evidence type="ECO:0000256" key="1">
    <source>
        <dbReference type="SAM" id="MobiDB-lite"/>
    </source>
</evidence>
<comment type="caution">
    <text evidence="2">The sequence shown here is derived from an EMBL/GenBank/DDBJ whole genome shotgun (WGS) entry which is preliminary data.</text>
</comment>
<dbReference type="InParanoid" id="A0A507APG9"/>
<proteinExistence type="predicted"/>